<reference evidence="1 2" key="1">
    <citation type="submission" date="2019-02" db="EMBL/GenBank/DDBJ databases">
        <title>Deep-cultivation of Planctomycetes and their phenomic and genomic characterization uncovers novel biology.</title>
        <authorList>
            <person name="Wiegand S."/>
            <person name="Jogler M."/>
            <person name="Boedeker C."/>
            <person name="Pinto D."/>
            <person name="Vollmers J."/>
            <person name="Rivas-Marin E."/>
            <person name="Kohn T."/>
            <person name="Peeters S.H."/>
            <person name="Heuer A."/>
            <person name="Rast P."/>
            <person name="Oberbeckmann S."/>
            <person name="Bunk B."/>
            <person name="Jeske O."/>
            <person name="Meyerdierks A."/>
            <person name="Storesund J.E."/>
            <person name="Kallscheuer N."/>
            <person name="Luecker S."/>
            <person name="Lage O.M."/>
            <person name="Pohl T."/>
            <person name="Merkel B.J."/>
            <person name="Hornburger P."/>
            <person name="Mueller R.-W."/>
            <person name="Bruemmer F."/>
            <person name="Labrenz M."/>
            <person name="Spormann A.M."/>
            <person name="Op Den Camp H."/>
            <person name="Overmann J."/>
            <person name="Amann R."/>
            <person name="Jetten M.S.M."/>
            <person name="Mascher T."/>
            <person name="Medema M.H."/>
            <person name="Devos D.P."/>
            <person name="Kaster A.-K."/>
            <person name="Ovreas L."/>
            <person name="Rohde M."/>
            <person name="Galperin M.Y."/>
            <person name="Jogler C."/>
        </authorList>
    </citation>
    <scope>NUCLEOTIDE SEQUENCE [LARGE SCALE GENOMIC DNA]</scope>
    <source>
        <strain evidence="1 2">Pla144</strain>
    </source>
</reference>
<dbReference type="EMBL" id="SJPS01000003">
    <property type="protein sequence ID" value="TWU27423.1"/>
    <property type="molecule type" value="Genomic_DNA"/>
</dbReference>
<protein>
    <submittedName>
        <fullName evidence="1">Uncharacterized protein</fullName>
    </submittedName>
</protein>
<dbReference type="OrthoDB" id="275225at2"/>
<evidence type="ECO:0000313" key="1">
    <source>
        <dbReference type="EMBL" id="TWU27423.1"/>
    </source>
</evidence>
<evidence type="ECO:0000313" key="2">
    <source>
        <dbReference type="Proteomes" id="UP000318437"/>
    </source>
</evidence>
<gene>
    <name evidence="1" type="ORF">Pla144_21960</name>
</gene>
<name>A0A5C6CR77_9BACT</name>
<sequence>MNLAPGLVWRLMQLGGVQRITDEATFQVGPGTTGTGLYVFDFEQKWVRIGREEERIVIRIRDDRKGLDDQETEFAVKVVRCELCNGELRTPIAKRCRHCGYDWH</sequence>
<proteinExistence type="predicted"/>
<organism evidence="1 2">
    <name type="scientific">Bythopirellula polymerisocia</name>
    <dbReference type="NCBI Taxonomy" id="2528003"/>
    <lineage>
        <taxon>Bacteria</taxon>
        <taxon>Pseudomonadati</taxon>
        <taxon>Planctomycetota</taxon>
        <taxon>Planctomycetia</taxon>
        <taxon>Pirellulales</taxon>
        <taxon>Lacipirellulaceae</taxon>
        <taxon>Bythopirellula</taxon>
    </lineage>
</organism>
<accession>A0A5C6CR77</accession>
<comment type="caution">
    <text evidence="1">The sequence shown here is derived from an EMBL/GenBank/DDBJ whole genome shotgun (WGS) entry which is preliminary data.</text>
</comment>
<dbReference type="Proteomes" id="UP000318437">
    <property type="component" value="Unassembled WGS sequence"/>
</dbReference>
<keyword evidence="2" id="KW-1185">Reference proteome</keyword>
<dbReference type="RefSeq" id="WP_146450636.1">
    <property type="nucleotide sequence ID" value="NZ_SJPS01000003.1"/>
</dbReference>
<dbReference type="AlphaFoldDB" id="A0A5C6CR77"/>